<evidence type="ECO:0000313" key="1">
    <source>
        <dbReference type="EMBL" id="GAY67918.1"/>
    </source>
</evidence>
<dbReference type="EMBL" id="BDQV01000778">
    <property type="protein sequence ID" value="GAY67918.1"/>
    <property type="molecule type" value="Genomic_DNA"/>
</dbReference>
<sequence length="102" mass="11395">MCGCFQITCDGALFNRCLDCFLGKAAYIRNLPDNLDALDTELRKLIAAKNDVMTAVVNAERQQMRRLERVQDWVLRAEAVKTGADELITDGSEEIGKLCVTQ</sequence>
<proteinExistence type="predicted"/>
<gene>
    <name evidence="1" type="ORF">CUMW_260160</name>
</gene>
<dbReference type="AlphaFoldDB" id="A0A2H5QTH0"/>
<name>A0A2H5QTH0_CITUN</name>
<dbReference type="Proteomes" id="UP000236630">
    <property type="component" value="Unassembled WGS sequence"/>
</dbReference>
<accession>A0A2H5QTH0</accession>
<protein>
    <recommendedName>
        <fullName evidence="3">Inhibitor of growth protein N-terminal histone-binding domain-containing protein</fullName>
    </recommendedName>
</protein>
<evidence type="ECO:0000313" key="2">
    <source>
        <dbReference type="Proteomes" id="UP000236630"/>
    </source>
</evidence>
<organism evidence="1 2">
    <name type="scientific">Citrus unshiu</name>
    <name type="common">Satsuma mandarin</name>
    <name type="synonym">Citrus nobilis var. unshiu</name>
    <dbReference type="NCBI Taxonomy" id="55188"/>
    <lineage>
        <taxon>Eukaryota</taxon>
        <taxon>Viridiplantae</taxon>
        <taxon>Streptophyta</taxon>
        <taxon>Embryophyta</taxon>
        <taxon>Tracheophyta</taxon>
        <taxon>Spermatophyta</taxon>
        <taxon>Magnoliopsida</taxon>
        <taxon>eudicotyledons</taxon>
        <taxon>Gunneridae</taxon>
        <taxon>Pentapetalae</taxon>
        <taxon>rosids</taxon>
        <taxon>malvids</taxon>
        <taxon>Sapindales</taxon>
        <taxon>Rutaceae</taxon>
        <taxon>Aurantioideae</taxon>
        <taxon>Citrus</taxon>
    </lineage>
</organism>
<comment type="caution">
    <text evidence="1">The sequence shown here is derived from an EMBL/GenBank/DDBJ whole genome shotgun (WGS) entry which is preliminary data.</text>
</comment>
<reference evidence="1 2" key="1">
    <citation type="journal article" date="2017" name="Front. Genet.">
        <title>Draft sequencing of the heterozygous diploid genome of Satsuma (Citrus unshiu Marc.) using a hybrid assembly approach.</title>
        <authorList>
            <person name="Shimizu T."/>
            <person name="Tanizawa Y."/>
            <person name="Mochizuki T."/>
            <person name="Nagasaki H."/>
            <person name="Yoshioka T."/>
            <person name="Toyoda A."/>
            <person name="Fujiyama A."/>
            <person name="Kaminuma E."/>
            <person name="Nakamura Y."/>
        </authorList>
    </citation>
    <scope>NUCLEOTIDE SEQUENCE [LARGE SCALE GENOMIC DNA]</scope>
    <source>
        <strain evidence="2">cv. Miyagawa wase</strain>
    </source>
</reference>
<evidence type="ECO:0008006" key="3">
    <source>
        <dbReference type="Google" id="ProtNLM"/>
    </source>
</evidence>
<keyword evidence="2" id="KW-1185">Reference proteome</keyword>